<comment type="similarity">
    <text evidence="4">Belongs to the LptD family.</text>
</comment>
<organism evidence="7 9">
    <name type="scientific">Acinetobacter genomosp. 15BJ</name>
    <dbReference type="NCBI Taxonomy" id="106651"/>
    <lineage>
        <taxon>Bacteria</taxon>
        <taxon>Pseudomonadati</taxon>
        <taxon>Pseudomonadota</taxon>
        <taxon>Gammaproteobacteria</taxon>
        <taxon>Moraxellales</taxon>
        <taxon>Moraxellaceae</taxon>
        <taxon>Acinetobacter</taxon>
    </lineage>
</organism>
<evidence type="ECO:0000256" key="2">
    <source>
        <dbReference type="ARBA" id="ARBA00023136"/>
    </source>
</evidence>
<proteinExistence type="inferred from homology"/>
<comment type="caution">
    <text evidence="7">The sequence shown here is derived from an EMBL/GenBank/DDBJ whole genome shotgun (WGS) entry which is preliminary data.</text>
</comment>
<evidence type="ECO:0000256" key="4">
    <source>
        <dbReference type="HAMAP-Rule" id="MF_01411"/>
    </source>
</evidence>
<feature type="domain" description="LptD C-terminal" evidence="6">
    <location>
        <begin position="357"/>
        <end position="731"/>
    </location>
</feature>
<dbReference type="GO" id="GO:0043165">
    <property type="term" value="P:Gram-negative-bacterium-type cell outer membrane assembly"/>
    <property type="evidence" value="ECO:0007669"/>
    <property type="project" value="UniProtKB-UniRule"/>
</dbReference>
<dbReference type="AlphaFoldDB" id="R9B682"/>
<dbReference type="PANTHER" id="PTHR30189">
    <property type="entry name" value="LPS-ASSEMBLY PROTEIN"/>
    <property type="match status" value="1"/>
</dbReference>
<dbReference type="EMBL" id="JAUMJH010000047">
    <property type="protein sequence ID" value="MDO3658698.1"/>
    <property type="molecule type" value="Genomic_DNA"/>
</dbReference>
<name>R9B682_9GAMM</name>
<dbReference type="Gene3D" id="2.60.450.10">
    <property type="entry name" value="Lipopolysaccharide (LPS) transport protein A like domain"/>
    <property type="match status" value="1"/>
</dbReference>
<dbReference type="GO" id="GO:0015920">
    <property type="term" value="P:lipopolysaccharide transport"/>
    <property type="evidence" value="ECO:0007669"/>
    <property type="project" value="InterPro"/>
</dbReference>
<feature type="chain" id="PRO_5009019806" description="LPS-assembly protein LptD" evidence="4">
    <location>
        <begin position="29"/>
        <end position="824"/>
    </location>
</feature>
<dbReference type="Pfam" id="PF03968">
    <property type="entry name" value="LptD_N"/>
    <property type="match status" value="1"/>
</dbReference>
<comment type="subcellular location">
    <subcellularLocation>
        <location evidence="4">Cell outer membrane</location>
    </subcellularLocation>
</comment>
<comment type="subunit">
    <text evidence="4">Component of the lipopolysaccharide transport and assembly complex. Interacts with LptE and LptA.</text>
</comment>
<dbReference type="PANTHER" id="PTHR30189:SF1">
    <property type="entry name" value="LPS-ASSEMBLY PROTEIN LPTD"/>
    <property type="match status" value="1"/>
</dbReference>
<dbReference type="HAMAP" id="MF_01411">
    <property type="entry name" value="LPS_assembly_LptD"/>
    <property type="match status" value="1"/>
</dbReference>
<evidence type="ECO:0000313" key="8">
    <source>
        <dbReference type="EMBL" id="MDO3658698.1"/>
    </source>
</evidence>
<dbReference type="Proteomes" id="UP000016203">
    <property type="component" value="Unassembled WGS sequence"/>
</dbReference>
<dbReference type="InterPro" id="IPR050218">
    <property type="entry name" value="LptD"/>
</dbReference>
<dbReference type="InterPro" id="IPR020889">
    <property type="entry name" value="LipoPS_assembly_LptD"/>
</dbReference>
<evidence type="ECO:0000256" key="3">
    <source>
        <dbReference type="ARBA" id="ARBA00023237"/>
    </source>
</evidence>
<evidence type="ECO:0000259" key="6">
    <source>
        <dbReference type="Pfam" id="PF04453"/>
    </source>
</evidence>
<dbReference type="GO" id="GO:1990351">
    <property type="term" value="C:transporter complex"/>
    <property type="evidence" value="ECO:0007669"/>
    <property type="project" value="TreeGrafter"/>
</dbReference>
<dbReference type="EMBL" id="AQFL01000012">
    <property type="protein sequence ID" value="EOR07881.1"/>
    <property type="molecule type" value="Genomic_DNA"/>
</dbReference>
<accession>R9B682</accession>
<keyword evidence="10" id="KW-1185">Reference proteome</keyword>
<evidence type="ECO:0000313" key="10">
    <source>
        <dbReference type="Proteomes" id="UP001168902"/>
    </source>
</evidence>
<comment type="function">
    <text evidence="4">Together with LptE, is involved in the assembly of lipopolysaccharide (LPS) at the surface of the outer membrane.</text>
</comment>
<dbReference type="HOGENOM" id="CLU_009039_1_0_6"/>
<reference evidence="7 9" key="1">
    <citation type="submission" date="2013-03" db="EMBL/GenBank/DDBJ databases">
        <title>The Genome Sequence of Acinetobacter sp. CIP 110321.</title>
        <authorList>
            <consortium name="The Broad Institute Genome Sequencing Platform"/>
            <consortium name="The Broad Institute Genome Sequencing Center for Infectious Disease"/>
            <person name="Cerqueira G."/>
            <person name="Feldgarden M."/>
            <person name="Courvalin P."/>
            <person name="Perichon B."/>
            <person name="Grillot-Courvalin C."/>
            <person name="Clermont D."/>
            <person name="Rocha E."/>
            <person name="Yoon E.-J."/>
            <person name="Nemec A."/>
            <person name="Walker B."/>
            <person name="Young S.K."/>
            <person name="Zeng Q."/>
            <person name="Gargeya S."/>
            <person name="Fitzgerald M."/>
            <person name="Haas B."/>
            <person name="Abouelleil A."/>
            <person name="Alvarado L."/>
            <person name="Arachchi H.M."/>
            <person name="Berlin A.M."/>
            <person name="Chapman S.B."/>
            <person name="Dewar J."/>
            <person name="Goldberg J."/>
            <person name="Griggs A."/>
            <person name="Gujja S."/>
            <person name="Hansen M."/>
            <person name="Howarth C."/>
            <person name="Imamovic A."/>
            <person name="Larimer J."/>
            <person name="McCowan C."/>
            <person name="Murphy C."/>
            <person name="Neiman D."/>
            <person name="Pearson M."/>
            <person name="Priest M."/>
            <person name="Roberts A."/>
            <person name="Saif S."/>
            <person name="Shea T."/>
            <person name="Sisk P."/>
            <person name="Sykes S."/>
            <person name="Wortman J."/>
            <person name="Nusbaum C."/>
            <person name="Birren B."/>
        </authorList>
    </citation>
    <scope>NUCLEOTIDE SEQUENCE [LARGE SCALE GENOMIC DNA]</scope>
    <source>
        <strain evidence="7 9">CIP 110321</strain>
    </source>
</reference>
<comment type="caution">
    <text evidence="4">Lacks conserved residue(s) required for the propagation of feature annotation.</text>
</comment>
<dbReference type="RefSeq" id="WP_016163908.1">
    <property type="nucleotide sequence ID" value="NZ_JAKZGC010000005.1"/>
</dbReference>
<gene>
    <name evidence="4 8" type="primary">lptD</name>
    <name evidence="7" type="ORF">F896_02254</name>
    <name evidence="8" type="ORF">Q3V53_16155</name>
</gene>
<dbReference type="OrthoDB" id="9760225at2"/>
<dbReference type="PATRIC" id="fig|1217699.3.peg.2197"/>
<reference evidence="8 10" key="2">
    <citation type="submission" date="2023-07" db="EMBL/GenBank/DDBJ databases">
        <title>A novel proteolytic Acinetobacter species.</title>
        <authorList>
            <person name="Nemec A."/>
            <person name="Radolfova-Krizova L."/>
        </authorList>
    </citation>
    <scope>NUCLEOTIDE SEQUENCE [LARGE SCALE GENOMIC DNA]</scope>
    <source>
        <strain evidence="8 10">NIPH 1865</strain>
    </source>
</reference>
<dbReference type="InterPro" id="IPR007543">
    <property type="entry name" value="LptD_C"/>
</dbReference>
<evidence type="ECO:0000313" key="9">
    <source>
        <dbReference type="Proteomes" id="UP000016203"/>
    </source>
</evidence>
<dbReference type="InterPro" id="IPR005653">
    <property type="entry name" value="OstA-like_N"/>
</dbReference>
<keyword evidence="3 4" id="KW-0998">Cell outer membrane</keyword>
<keyword evidence="1 4" id="KW-0732">Signal</keyword>
<evidence type="ECO:0000256" key="1">
    <source>
        <dbReference type="ARBA" id="ARBA00022729"/>
    </source>
</evidence>
<feature type="domain" description="Organic solvent tolerance-like N-terminal" evidence="5">
    <location>
        <begin position="122"/>
        <end position="245"/>
    </location>
</feature>
<dbReference type="Pfam" id="PF04453">
    <property type="entry name" value="LptD"/>
    <property type="match status" value="1"/>
</dbReference>
<feature type="signal peptide" evidence="4">
    <location>
        <begin position="1"/>
        <end position="28"/>
    </location>
</feature>
<dbReference type="GO" id="GO:0009279">
    <property type="term" value="C:cell outer membrane"/>
    <property type="evidence" value="ECO:0007669"/>
    <property type="project" value="UniProtKB-SubCell"/>
</dbReference>
<evidence type="ECO:0000259" key="5">
    <source>
        <dbReference type="Pfam" id="PF03968"/>
    </source>
</evidence>
<evidence type="ECO:0000313" key="7">
    <source>
        <dbReference type="EMBL" id="EOR07881.1"/>
    </source>
</evidence>
<protein>
    <recommendedName>
        <fullName evidence="4">LPS-assembly protein LptD</fullName>
    </recommendedName>
</protein>
<keyword evidence="2 4" id="KW-0472">Membrane</keyword>
<dbReference type="Proteomes" id="UP001168902">
    <property type="component" value="Unassembled WGS sequence"/>
</dbReference>
<sequence length="824" mass="93531" precursor="true">MKHQFKFNPLATAILTLLCGGSIQSGFAAQADAVSTLDNKQLKAAIRQNQEQQNQESYPGESFFQQYYVDKSAPEAQLRDNRYLSSSFCQGTWVTPINPETKAGNANTTTSVLTADYGHYNPTGDSVLQGNVVIDQEGRTIRADQVTIDSTQTFANAEGHVQVAQSGLLTQSDAINYNLKTQTGDLNNSFYISEQQHAHGHASQIKRENQNLVIFKDASYTACPPEQKPAWKIQAKEIELNQDTGRGVTRGTKLYVKDVPVLAVPYFNFPIDDRRTTGLLSPNFGYSNDGGAQLITPVYLNLAPNYDLTLTPSYMSKRGPKLDADFRYMTENFGSGRIWGGYIAKDDQYGGEARDDLHFVHNWKIDNQWSTNLEYNYASDKDYFADFNNNPNTRTDLNLRRAWELNYQNGIPGLKAQLKVEDFQTLDKTIKDVDRPYARLPQFLLNYVTGDPQGLQYEFNNDTAYFKKSVDDGSALESSGTRIYNQFAVRYNYLTPSWFYVVPEVSVRSINTFYDQDSKEGRGLSASDDLEKSVVVPQFTLATGLTFEKEGKYLQSISPRAFYAYSPYKNQDDHPNFDSTTASINYDQLFNPYRFYGHDRLDDNNFLSLGVTYSLLDTEGLERIKASIGQSYYFSDRRVSLNEKLDEFDTQTRTGPIVSLSSQLNQNFTITSNSAWMSNGENAQRDFQAYYTGDKGNLYNLGYFYRKDIPDRQDSYDQVVASFIQPVKDNWRIMGHAQYDIDNNVMREYLLGVNYESCCWAVSVYGRSYYNDLDDPNTPGVRKKNAVMAEFTLKGLGALNNKLASLLENRVLGFNKINQSWTQR</sequence>